<sequence length="388" mass="41804">MADGIDIGERLATAPELFTPLARSLPATVPFVGPEALERRMGIRFRARLGANESVFGPSPRAAEAMARAAAGSWAYGDPELSELREALAHKHGLTRAHISVGEGIDGLLGHLVRLTCEPGDRVVTSLGAYPTFNYHVAGHGARLDLVPYRNDHEDVEALIERARTLRPKLLYFANPDNPTGSWAEASTVRRLIDETPAETILVLDEAYGDFAPEGTLPPSDLLRPNLLRFRTFSKAYGMAGVRIGYVFGDPASAVQFDKVRNHFGVSRIAQAGALAALGDDRFLRDTIERVARARDRIGAIARANGLAPLPSATNFVAIDAGRDGTYARALLDAVLRRGVFIRMPGVAPLDRLIRVTVGRDEDLDLFAEALAGALDEVGGPDERLSGS</sequence>
<accession>A0ACD4NIJ9</accession>
<proteinExistence type="predicted"/>
<keyword evidence="1" id="KW-0032">Aminotransferase</keyword>
<gene>
    <name evidence="1" type="ORF">OXU80_17335</name>
</gene>
<evidence type="ECO:0000313" key="1">
    <source>
        <dbReference type="EMBL" id="WAJ26628.1"/>
    </source>
</evidence>
<protein>
    <submittedName>
        <fullName evidence="1">Pyridoxal phosphate-dependent aminotransferase</fullName>
    </submittedName>
</protein>
<keyword evidence="1" id="KW-0808">Transferase</keyword>
<name>A0ACD4NIJ9_9HYPH</name>
<dbReference type="EMBL" id="CP113520">
    <property type="protein sequence ID" value="WAJ26628.1"/>
    <property type="molecule type" value="Genomic_DNA"/>
</dbReference>
<organism evidence="1 2">
    <name type="scientific">Antarcticirhabdus aurantiaca</name>
    <dbReference type="NCBI Taxonomy" id="2606717"/>
    <lineage>
        <taxon>Bacteria</taxon>
        <taxon>Pseudomonadati</taxon>
        <taxon>Pseudomonadota</taxon>
        <taxon>Alphaproteobacteria</taxon>
        <taxon>Hyphomicrobiales</taxon>
        <taxon>Aurantimonadaceae</taxon>
        <taxon>Antarcticirhabdus</taxon>
    </lineage>
</organism>
<keyword evidence="2" id="KW-1185">Reference proteome</keyword>
<dbReference type="Proteomes" id="UP001163223">
    <property type="component" value="Chromosome"/>
</dbReference>
<reference evidence="1" key="1">
    <citation type="submission" date="2022-11" db="EMBL/GenBank/DDBJ databases">
        <title>beta-Carotene-producing bacterium, Jeongeuplla avenae sp. nov., alleviates the salt stress of Arabidopsis seedlings.</title>
        <authorList>
            <person name="Jiang L."/>
            <person name="Lee J."/>
        </authorList>
    </citation>
    <scope>NUCLEOTIDE SEQUENCE</scope>
    <source>
        <strain evidence="1">DY_R2A_6</strain>
    </source>
</reference>
<evidence type="ECO:0000313" key="2">
    <source>
        <dbReference type="Proteomes" id="UP001163223"/>
    </source>
</evidence>